<sequence length="358" mass="36599">MRIGLPDVTALERGVSLLGSGGGGDTVTAAALLREQLTTQPGAVLTPVSDLPADALVVPVGVMGATPVFSEKLPVGNEIRAAVRAIEHWTRASIDALVSIEVGGLNGIMPLVAALDLELPLVDADLCGRALPRLDQFSVAAAGNGLAPAALASSGQTLVIAEASSVEVERTARSVLSSAGGWAALALAPIPARELPECAIVGTVGAALALGERALAIGECPEGDALAAATGGRVLGLGRVVEVSRRPGPGEHGRAGFGRGSATVRDHRTGSLLRLEMENEYLLAMHDGDPVASTPDLLAVLDRRTCVPIPCDTIRAGADVAVLQLPAPGFWTDPRRLPLLAPRAFGIDCDPILLEGTR</sequence>
<comment type="caution">
    <text evidence="3">The sequence shown here is derived from an EMBL/GenBank/DDBJ whole genome shotgun (WGS) entry which is preliminary data.</text>
</comment>
<dbReference type="EMBL" id="BAAAGS010000086">
    <property type="protein sequence ID" value="GAA0560375.1"/>
    <property type="molecule type" value="Genomic_DNA"/>
</dbReference>
<proteinExistence type="predicted"/>
<dbReference type="InterPro" id="IPR027479">
    <property type="entry name" value="S-Me-THD_N_sf"/>
</dbReference>
<dbReference type="Pfam" id="PF20906">
    <property type="entry name" value="S-Me-THD_C"/>
    <property type="match status" value="1"/>
</dbReference>
<evidence type="ECO:0000313" key="4">
    <source>
        <dbReference type="Proteomes" id="UP001500729"/>
    </source>
</evidence>
<feature type="domain" description="S-Me-THD N-terminal" evidence="1">
    <location>
        <begin position="7"/>
        <end position="161"/>
    </location>
</feature>
<accession>A0ABP3P8Q4</accession>
<evidence type="ECO:0000259" key="2">
    <source>
        <dbReference type="Pfam" id="PF20906"/>
    </source>
</evidence>
<gene>
    <name evidence="3" type="ORF">GCM10009533_66800</name>
</gene>
<dbReference type="Pfam" id="PF06032">
    <property type="entry name" value="S-Me-THD_N"/>
    <property type="match status" value="1"/>
</dbReference>
<evidence type="ECO:0000259" key="1">
    <source>
        <dbReference type="Pfam" id="PF06032"/>
    </source>
</evidence>
<keyword evidence="4" id="KW-1185">Reference proteome</keyword>
<organism evidence="3 4">
    <name type="scientific">Saccharopolyspora erythraea</name>
    <name type="common">Streptomyces erythraeus</name>
    <dbReference type="NCBI Taxonomy" id="1836"/>
    <lineage>
        <taxon>Bacteria</taxon>
        <taxon>Bacillati</taxon>
        <taxon>Actinomycetota</taxon>
        <taxon>Actinomycetes</taxon>
        <taxon>Pseudonocardiales</taxon>
        <taxon>Pseudonocardiaceae</taxon>
        <taxon>Saccharopolyspora</taxon>
    </lineage>
</organism>
<feature type="domain" description="S-Me-THD-like C-terminal" evidence="2">
    <location>
        <begin position="165"/>
        <end position="350"/>
    </location>
</feature>
<dbReference type="SUPFAM" id="SSF160991">
    <property type="entry name" value="CV3147-like"/>
    <property type="match status" value="1"/>
</dbReference>
<protein>
    <submittedName>
        <fullName evidence="3">DUF917 domain-containing protein</fullName>
    </submittedName>
</protein>
<dbReference type="RefSeq" id="WP_029622113.1">
    <property type="nucleotide sequence ID" value="NZ_BAAAGS010000086.1"/>
</dbReference>
<dbReference type="InterPro" id="IPR010318">
    <property type="entry name" value="S-Me-THD_N"/>
</dbReference>
<dbReference type="Gene3D" id="3.40.1610.10">
    <property type="entry name" value="CV3147-like domain"/>
    <property type="match status" value="1"/>
</dbReference>
<reference evidence="4" key="1">
    <citation type="journal article" date="2019" name="Int. J. Syst. Evol. Microbiol.">
        <title>The Global Catalogue of Microorganisms (GCM) 10K type strain sequencing project: providing services to taxonomists for standard genome sequencing and annotation.</title>
        <authorList>
            <consortium name="The Broad Institute Genomics Platform"/>
            <consortium name="The Broad Institute Genome Sequencing Center for Infectious Disease"/>
            <person name="Wu L."/>
            <person name="Ma J."/>
        </authorList>
    </citation>
    <scope>NUCLEOTIDE SEQUENCE [LARGE SCALE GENOMIC DNA]</scope>
    <source>
        <strain evidence="4">JCM 10303</strain>
    </source>
</reference>
<name>A0ABP3P8Q4_SACER</name>
<dbReference type="InterPro" id="IPR048350">
    <property type="entry name" value="S-Me-THD-like_C"/>
</dbReference>
<evidence type="ECO:0000313" key="3">
    <source>
        <dbReference type="EMBL" id="GAA0560375.1"/>
    </source>
</evidence>
<dbReference type="InterPro" id="IPR024071">
    <property type="entry name" value="S-Me-THD_C_sf"/>
</dbReference>
<dbReference type="Gene3D" id="2.40.390.10">
    <property type="entry name" value="CV3147-like"/>
    <property type="match status" value="1"/>
</dbReference>
<dbReference type="Proteomes" id="UP001500729">
    <property type="component" value="Unassembled WGS sequence"/>
</dbReference>